<evidence type="ECO:0000259" key="5">
    <source>
        <dbReference type="PROSITE" id="PS50113"/>
    </source>
</evidence>
<evidence type="ECO:0000256" key="3">
    <source>
        <dbReference type="SAM" id="Phobius"/>
    </source>
</evidence>
<evidence type="ECO:0000256" key="2">
    <source>
        <dbReference type="SAM" id="MobiDB-lite"/>
    </source>
</evidence>
<dbReference type="InterPro" id="IPR029150">
    <property type="entry name" value="dCache_3"/>
</dbReference>
<dbReference type="PROSITE" id="PS50883">
    <property type="entry name" value="EAL"/>
    <property type="match status" value="1"/>
</dbReference>
<dbReference type="InterPro" id="IPR001633">
    <property type="entry name" value="EAL_dom"/>
</dbReference>
<dbReference type="Proteomes" id="UP001225378">
    <property type="component" value="Chromosome"/>
</dbReference>
<feature type="domain" description="PAS" evidence="4">
    <location>
        <begin position="395"/>
        <end position="466"/>
    </location>
</feature>
<feature type="compositionally biased region" description="Polar residues" evidence="2">
    <location>
        <begin position="950"/>
        <end position="959"/>
    </location>
</feature>
<dbReference type="CDD" id="cd01948">
    <property type="entry name" value="EAL"/>
    <property type="match status" value="1"/>
</dbReference>
<evidence type="ECO:0000313" key="9">
    <source>
        <dbReference type="Proteomes" id="UP001225378"/>
    </source>
</evidence>
<dbReference type="SUPFAM" id="SSF141868">
    <property type="entry name" value="EAL domain-like"/>
    <property type="match status" value="1"/>
</dbReference>
<evidence type="ECO:0000259" key="6">
    <source>
        <dbReference type="PROSITE" id="PS50883"/>
    </source>
</evidence>
<dbReference type="CDD" id="cd01949">
    <property type="entry name" value="GGDEF"/>
    <property type="match status" value="1"/>
</dbReference>
<feature type="transmembrane region" description="Helical" evidence="3">
    <location>
        <begin position="21"/>
        <end position="43"/>
    </location>
</feature>
<dbReference type="RefSeq" id="WP_305909561.1">
    <property type="nucleotide sequence ID" value="NZ_CP157743.1"/>
</dbReference>
<dbReference type="NCBIfam" id="TIGR00254">
    <property type="entry name" value="GGDEF"/>
    <property type="match status" value="1"/>
</dbReference>
<dbReference type="InterPro" id="IPR000700">
    <property type="entry name" value="PAS-assoc_C"/>
</dbReference>
<dbReference type="Pfam" id="PF08448">
    <property type="entry name" value="PAS_4"/>
    <property type="match status" value="1"/>
</dbReference>
<keyword evidence="3" id="KW-0812">Transmembrane</keyword>
<dbReference type="PANTHER" id="PTHR44757">
    <property type="entry name" value="DIGUANYLATE CYCLASE DGCP"/>
    <property type="match status" value="1"/>
</dbReference>
<evidence type="ECO:0000256" key="1">
    <source>
        <dbReference type="ARBA" id="ARBA00001946"/>
    </source>
</evidence>
<dbReference type="InterPro" id="IPR013656">
    <property type="entry name" value="PAS_4"/>
</dbReference>
<dbReference type="InterPro" id="IPR000014">
    <property type="entry name" value="PAS"/>
</dbReference>
<dbReference type="InterPro" id="IPR052155">
    <property type="entry name" value="Biofilm_reg_signaling"/>
</dbReference>
<dbReference type="Pfam" id="PF14827">
    <property type="entry name" value="dCache_3"/>
    <property type="match status" value="1"/>
</dbReference>
<dbReference type="Pfam" id="PF00990">
    <property type="entry name" value="GGDEF"/>
    <property type="match status" value="1"/>
</dbReference>
<dbReference type="Pfam" id="PF00563">
    <property type="entry name" value="EAL"/>
    <property type="match status" value="1"/>
</dbReference>
<dbReference type="NCBIfam" id="TIGR00229">
    <property type="entry name" value="sensory_box"/>
    <property type="match status" value="1"/>
</dbReference>
<dbReference type="Gene3D" id="3.30.450.20">
    <property type="entry name" value="PAS domain"/>
    <property type="match status" value="1"/>
</dbReference>
<dbReference type="InterPro" id="IPR035919">
    <property type="entry name" value="EAL_sf"/>
</dbReference>
<dbReference type="InterPro" id="IPR029787">
    <property type="entry name" value="Nucleotide_cyclase"/>
</dbReference>
<evidence type="ECO:0000259" key="7">
    <source>
        <dbReference type="PROSITE" id="PS50887"/>
    </source>
</evidence>
<dbReference type="PROSITE" id="PS50112">
    <property type="entry name" value="PAS"/>
    <property type="match status" value="1"/>
</dbReference>
<name>A0AAU7NWY1_9GAMM</name>
<dbReference type="EMBL" id="CP157743">
    <property type="protein sequence ID" value="XBS21449.1"/>
    <property type="molecule type" value="Genomic_DNA"/>
</dbReference>
<dbReference type="SUPFAM" id="SSF55785">
    <property type="entry name" value="PYP-like sensor domain (PAS domain)"/>
    <property type="match status" value="1"/>
</dbReference>
<dbReference type="InterPro" id="IPR000160">
    <property type="entry name" value="GGDEF_dom"/>
</dbReference>
<evidence type="ECO:0000313" key="8">
    <source>
        <dbReference type="EMBL" id="XBS21449.1"/>
    </source>
</evidence>
<dbReference type="Gene3D" id="3.30.70.270">
    <property type="match status" value="1"/>
</dbReference>
<dbReference type="GO" id="GO:0003824">
    <property type="term" value="F:catalytic activity"/>
    <property type="evidence" value="ECO:0007669"/>
    <property type="project" value="UniProtKB-ARBA"/>
</dbReference>
<dbReference type="PANTHER" id="PTHR44757:SF4">
    <property type="entry name" value="DIGUANYLATE CYCLASE DGCE-RELATED"/>
    <property type="match status" value="1"/>
</dbReference>
<reference evidence="8 9" key="1">
    <citation type="journal article" date="2024" name="Microbiology">
        <title>Methylomarinum rosea sp. nov., a novel halophilic methanotrophic bacterium from the hypersaline Lake Elton.</title>
        <authorList>
            <person name="Suleimanov R.Z."/>
            <person name="Oshkin I.Y."/>
            <person name="Danilova O.V."/>
            <person name="Suzina N.E."/>
            <person name="Dedysh S.N."/>
        </authorList>
    </citation>
    <scope>NUCLEOTIDE SEQUENCE [LARGE SCALE GENOMIC DNA]</scope>
    <source>
        <strain evidence="8 9">Ch1-1</strain>
    </source>
</reference>
<dbReference type="SMART" id="SM00052">
    <property type="entry name" value="EAL"/>
    <property type="match status" value="1"/>
</dbReference>
<dbReference type="Gene3D" id="3.20.20.450">
    <property type="entry name" value="EAL domain"/>
    <property type="match status" value="1"/>
</dbReference>
<dbReference type="KEGG" id="mech:Q9L42_004805"/>
<gene>
    <name evidence="8" type="ORF">Q9L42_004805</name>
</gene>
<keyword evidence="3" id="KW-1133">Transmembrane helix</keyword>
<feature type="domain" description="EAL" evidence="6">
    <location>
        <begin position="698"/>
        <end position="947"/>
    </location>
</feature>
<dbReference type="AlphaFoldDB" id="A0AAU7NWY1"/>
<dbReference type="InterPro" id="IPR043128">
    <property type="entry name" value="Rev_trsase/Diguanyl_cyclase"/>
</dbReference>
<dbReference type="SUPFAM" id="SSF55073">
    <property type="entry name" value="Nucleotide cyclase"/>
    <property type="match status" value="1"/>
</dbReference>
<feature type="domain" description="GGDEF" evidence="7">
    <location>
        <begin position="554"/>
        <end position="687"/>
    </location>
</feature>
<feature type="domain" description="PAC" evidence="5">
    <location>
        <begin position="470"/>
        <end position="522"/>
    </location>
</feature>
<sequence>MRHQKAEQHKQSFIGLRWQSYLWLSLLLLCMCTAFFALNYHALMEQFHARQQAEINSLRHHIKGLFSGSSDRLIRLGGALATMNDLGETLKTNKPSQIQSTASHYASLGYELDLRRIALYSSNATLVSRWAQFGSEQLSAKIYQQAIDKVQQQERPVTLLNCQPLCLLHAFVPVLAGGKNVGVIALGQSIADFIIGFKQATGVDIALAIPADDQHRLQLSNWGAKIPALTDAAKLMPLLRHLSEHTPEPKKFDQGQIIEWHGAHYDVHSLPLNDIISGQPGFILLISDVSQRFHDIEQALRQGMLVTLGSLIAAELILFALISAPLRRLSRLTLTLPLLAEGAYDQARQYFSSQRKKARFQDEIDFLYDSAVQLSHQLEQNSLSLASKNKELAEERDFIQGLLASAQVLVVTQTKEGHIRVGNNFVSQLTGYHPGQLHGKRFVDLISDSESREEIRRKLQKLFNSGRPQMEHEHELNCQDGERRKIAWVHTPLQEEYSDGSALLSVGMDITERVKAESRMRWLANHDPLTSLVNRHRFIEDLSHTYDEVSRIGNSAALLVFDLDHFKEINDTSGHAAGDALLKMIADELRSRARKSDIVARLGGDEFAMLMPQTDRYGAETFAKQLNERLAGTPFIYDEKRYRVGASIGIAFLPEHGATVQEVIANADLAMFEAKRAGRSRARVFSYELQQSQALTENVYWKDTLLRAMENEQLFFYFQPIVAAKTGQIVYTEALLRLKMSDGRIVTPGEFLPSAERAGLNYALDCYVVKAALKILSANPDKKLSINISTAALNDSGWTEALIEAVHQQRLSPEHMIFEITETAVISDMEKAKQIVEELTSLGFRFAVDDFGAGFSSLYYLKHLSVEYVKIDQSLIKDLINDGEDKDFVRAIISMIHVYGKKVVGEGVENAAILEILTSMDVDLVQGFQIGRPAEHWPAAPTDNEDLNPKTFNHSIDRL</sequence>
<keyword evidence="9" id="KW-1185">Reference proteome</keyword>
<proteinExistence type="predicted"/>
<organism evidence="8 9">
    <name type="scientific">Methylomarinum roseum</name>
    <dbReference type="NCBI Taxonomy" id="3067653"/>
    <lineage>
        <taxon>Bacteria</taxon>
        <taxon>Pseudomonadati</taxon>
        <taxon>Pseudomonadota</taxon>
        <taxon>Gammaproteobacteria</taxon>
        <taxon>Methylococcales</taxon>
        <taxon>Methylococcaceae</taxon>
        <taxon>Methylomarinum</taxon>
    </lineage>
</organism>
<dbReference type="PROSITE" id="PS50887">
    <property type="entry name" value="GGDEF"/>
    <property type="match status" value="1"/>
</dbReference>
<dbReference type="FunFam" id="3.30.70.270:FF:000001">
    <property type="entry name" value="Diguanylate cyclase domain protein"/>
    <property type="match status" value="1"/>
</dbReference>
<accession>A0AAU7NWY1</accession>
<dbReference type="CDD" id="cd00130">
    <property type="entry name" value="PAS"/>
    <property type="match status" value="1"/>
</dbReference>
<evidence type="ECO:0000259" key="4">
    <source>
        <dbReference type="PROSITE" id="PS50112"/>
    </source>
</evidence>
<comment type="cofactor">
    <cofactor evidence="1">
        <name>Mg(2+)</name>
        <dbReference type="ChEBI" id="CHEBI:18420"/>
    </cofactor>
</comment>
<keyword evidence="3" id="KW-0472">Membrane</keyword>
<protein>
    <submittedName>
        <fullName evidence="8">EAL domain-containing protein</fullName>
    </submittedName>
</protein>
<dbReference type="InterPro" id="IPR035965">
    <property type="entry name" value="PAS-like_dom_sf"/>
</dbReference>
<dbReference type="PROSITE" id="PS50113">
    <property type="entry name" value="PAC"/>
    <property type="match status" value="1"/>
</dbReference>
<feature type="region of interest" description="Disordered" evidence="2">
    <location>
        <begin position="937"/>
        <end position="959"/>
    </location>
</feature>
<dbReference type="SMART" id="SM00267">
    <property type="entry name" value="GGDEF"/>
    <property type="match status" value="1"/>
</dbReference>